<keyword evidence="3" id="KW-0143">Chaperone</keyword>
<comment type="caution">
    <text evidence="4">The sequence shown here is derived from an EMBL/GenBank/DDBJ whole genome shotgun (WGS) entry which is preliminary data.</text>
</comment>
<evidence type="ECO:0000313" key="4">
    <source>
        <dbReference type="EMBL" id="TCT12781.1"/>
    </source>
</evidence>
<name>A0A4R3MGN0_9HYPH</name>
<dbReference type="InterPro" id="IPR023335">
    <property type="entry name" value="ATP12_ortho_dom_sf"/>
</dbReference>
<keyword evidence="2" id="KW-0809">Transit peptide</keyword>
<dbReference type="EMBL" id="SMAK01000002">
    <property type="protein sequence ID" value="TCT12781.1"/>
    <property type="molecule type" value="Genomic_DNA"/>
</dbReference>
<dbReference type="Gene3D" id="3.30.2180.10">
    <property type="entry name" value="ATP12-like"/>
    <property type="match status" value="1"/>
</dbReference>
<dbReference type="InterPro" id="IPR011419">
    <property type="entry name" value="ATP12_ATP_synth-F1-assembly"/>
</dbReference>
<dbReference type="Pfam" id="PF07542">
    <property type="entry name" value="ATP12"/>
    <property type="match status" value="1"/>
</dbReference>
<dbReference type="PANTHER" id="PTHR21013:SF10">
    <property type="entry name" value="ATP SYNTHASE MITOCHONDRIAL F1 COMPLEX ASSEMBLY FACTOR 2"/>
    <property type="match status" value="1"/>
</dbReference>
<accession>A0A4R3MGN0</accession>
<evidence type="ECO:0000256" key="1">
    <source>
        <dbReference type="ARBA" id="ARBA00008231"/>
    </source>
</evidence>
<dbReference type="AlphaFoldDB" id="A0A4R3MGN0"/>
<dbReference type="InterPro" id="IPR042272">
    <property type="entry name" value="ATP12_ATP_synth-F1-assembly_N"/>
</dbReference>
<dbReference type="SUPFAM" id="SSF160909">
    <property type="entry name" value="ATP12-like"/>
    <property type="match status" value="1"/>
</dbReference>
<evidence type="ECO:0000313" key="5">
    <source>
        <dbReference type="Proteomes" id="UP000295678"/>
    </source>
</evidence>
<keyword evidence="5" id="KW-1185">Reference proteome</keyword>
<sequence length="254" mass="27354">MSNDNPISKAQALSRPALPKRFYTVVATEQRADGIAVLLDGRPLRTPGRRPLTVAIPALAEAIAAEWRAQGETIDPAAMPVTRIVNTALDGVADRADAVRADIARFAETDLICYRAGDPEGLVELQRRHWDPLCAWARDELGLGFVLAEGVMHVAQPPASLARAADLLLAFDPLGLAALHVLTTLTGSLVIALAVTRGRLTPDQGWTAAHVDEDWQISHWGEDAEARRRREMNRREFDAAVLVAMAAGAGGKPV</sequence>
<dbReference type="GO" id="GO:0043461">
    <property type="term" value="P:proton-transporting ATP synthase complex assembly"/>
    <property type="evidence" value="ECO:0007669"/>
    <property type="project" value="InterPro"/>
</dbReference>
<organism evidence="4 5">
    <name type="scientific">Tepidamorphus gemmatus</name>
    <dbReference type="NCBI Taxonomy" id="747076"/>
    <lineage>
        <taxon>Bacteria</taxon>
        <taxon>Pseudomonadati</taxon>
        <taxon>Pseudomonadota</taxon>
        <taxon>Alphaproteobacteria</taxon>
        <taxon>Hyphomicrobiales</taxon>
        <taxon>Tepidamorphaceae</taxon>
        <taxon>Tepidamorphus</taxon>
    </lineage>
</organism>
<dbReference type="PANTHER" id="PTHR21013">
    <property type="entry name" value="ATP SYNTHASE MITOCHONDRIAL F1 COMPLEX ASSEMBLY FACTOR 2/ATP12 PROTEIN, MITOCHONDRIAL PRECURSOR"/>
    <property type="match status" value="1"/>
</dbReference>
<proteinExistence type="inferred from homology"/>
<evidence type="ECO:0000256" key="3">
    <source>
        <dbReference type="ARBA" id="ARBA00023186"/>
    </source>
</evidence>
<reference evidence="4 5" key="1">
    <citation type="submission" date="2019-03" db="EMBL/GenBank/DDBJ databases">
        <title>Genomic Encyclopedia of Type Strains, Phase IV (KMG-IV): sequencing the most valuable type-strain genomes for metagenomic binning, comparative biology and taxonomic classification.</title>
        <authorList>
            <person name="Goeker M."/>
        </authorList>
    </citation>
    <scope>NUCLEOTIDE SEQUENCE [LARGE SCALE GENOMIC DNA]</scope>
    <source>
        <strain evidence="4 5">DSM 19345</strain>
    </source>
</reference>
<dbReference type="Gene3D" id="1.10.3580.10">
    <property type="entry name" value="ATP12 ATPase"/>
    <property type="match status" value="1"/>
</dbReference>
<evidence type="ECO:0000256" key="2">
    <source>
        <dbReference type="ARBA" id="ARBA00022946"/>
    </source>
</evidence>
<protein>
    <submittedName>
        <fullName evidence="4">Chaperone required for assembly of F1-ATPase</fullName>
    </submittedName>
</protein>
<dbReference type="Proteomes" id="UP000295678">
    <property type="component" value="Unassembled WGS sequence"/>
</dbReference>
<comment type="similarity">
    <text evidence="1">Belongs to the ATP12 family.</text>
</comment>
<dbReference type="RefSeq" id="WP_245499634.1">
    <property type="nucleotide sequence ID" value="NZ_SMAK01000002.1"/>
</dbReference>
<gene>
    <name evidence="4" type="ORF">EDC22_102468</name>
</gene>